<accession>A0A1Y1RXA3</accession>
<dbReference type="PRINTS" id="PR00081">
    <property type="entry name" value="GDHRDH"/>
</dbReference>
<evidence type="ECO:0000313" key="4">
    <source>
        <dbReference type="Proteomes" id="UP000192343"/>
    </source>
</evidence>
<dbReference type="InterPro" id="IPR002347">
    <property type="entry name" value="SDR_fam"/>
</dbReference>
<dbReference type="PRINTS" id="PR00080">
    <property type="entry name" value="SDRFAMILY"/>
</dbReference>
<evidence type="ECO:0000313" key="3">
    <source>
        <dbReference type="EMBL" id="ORC34895.1"/>
    </source>
</evidence>
<dbReference type="EMBL" id="MWQY01000011">
    <property type="protein sequence ID" value="ORC34895.1"/>
    <property type="molecule type" value="Genomic_DNA"/>
</dbReference>
<keyword evidence="2" id="KW-0560">Oxidoreductase</keyword>
<dbReference type="GO" id="GO:0016491">
    <property type="term" value="F:oxidoreductase activity"/>
    <property type="evidence" value="ECO:0007669"/>
    <property type="project" value="UniProtKB-KW"/>
</dbReference>
<evidence type="ECO:0000256" key="2">
    <source>
        <dbReference type="ARBA" id="ARBA00023002"/>
    </source>
</evidence>
<dbReference type="Proteomes" id="UP000192343">
    <property type="component" value="Unassembled WGS sequence"/>
</dbReference>
<protein>
    <recommendedName>
        <fullName evidence="5">Short-chain dehydrogenase</fullName>
    </recommendedName>
</protein>
<comment type="caution">
    <text evidence="3">The sequence shown here is derived from an EMBL/GenBank/DDBJ whole genome shotgun (WGS) entry which is preliminary data.</text>
</comment>
<dbReference type="Gene3D" id="3.40.50.720">
    <property type="entry name" value="NAD(P)-binding Rossmann-like Domain"/>
    <property type="match status" value="1"/>
</dbReference>
<keyword evidence="4" id="KW-1185">Reference proteome</keyword>
<organism evidence="3 4">
    <name type="scientific">Marispirochaeta aestuarii</name>
    <dbReference type="NCBI Taxonomy" id="1963862"/>
    <lineage>
        <taxon>Bacteria</taxon>
        <taxon>Pseudomonadati</taxon>
        <taxon>Spirochaetota</taxon>
        <taxon>Spirochaetia</taxon>
        <taxon>Spirochaetales</taxon>
        <taxon>Spirochaetaceae</taxon>
        <taxon>Marispirochaeta</taxon>
    </lineage>
</organism>
<evidence type="ECO:0000256" key="1">
    <source>
        <dbReference type="ARBA" id="ARBA00006484"/>
    </source>
</evidence>
<reference evidence="3 4" key="1">
    <citation type="submission" date="2017-03" db="EMBL/GenBank/DDBJ databases">
        <title>Draft Genome sequence of Marispirochaeta sp. strain JC444.</title>
        <authorList>
            <person name="Shivani Y."/>
            <person name="Subhash Y."/>
            <person name="Sasikala C."/>
            <person name="Ramana C."/>
        </authorList>
    </citation>
    <scope>NUCLEOTIDE SEQUENCE [LARGE SCALE GENOMIC DNA]</scope>
    <source>
        <strain evidence="3 4">JC444</strain>
    </source>
</reference>
<evidence type="ECO:0008006" key="5">
    <source>
        <dbReference type="Google" id="ProtNLM"/>
    </source>
</evidence>
<dbReference type="STRING" id="1963862.B4O97_11195"/>
<dbReference type="PANTHER" id="PTHR43639">
    <property type="entry name" value="OXIDOREDUCTASE, SHORT-CHAIN DEHYDROGENASE/REDUCTASE FAMILY (AFU_ORTHOLOGUE AFUA_5G02870)"/>
    <property type="match status" value="1"/>
</dbReference>
<proteinExistence type="inferred from homology"/>
<dbReference type="Pfam" id="PF13561">
    <property type="entry name" value="adh_short_C2"/>
    <property type="match status" value="1"/>
</dbReference>
<dbReference type="AlphaFoldDB" id="A0A1Y1RXA3"/>
<sequence>MMQSDLAGKTALITGGAKRIGAACALALAGAGADIVLHYHHSSEDAEKTADSIRSRGVRAWPLRADLESEKETRGLFEKALDMTGGLDILVNSASIFPDSTVDSFTWAELEQNLRVNTWAPLLLSRLFAAQERFSVPEDPPEAAKLGNIVNFLDTRITDNDSKHAAYALSKRNLFTLTRMLSVACAPGIKVNAIAPGLILPPPGENEEYLEKLRHTNPMRRVGRLEDISSALLFLVANSFITGQVIFVDGGRRIKGSMYGV</sequence>
<comment type="similarity">
    <text evidence="1">Belongs to the short-chain dehydrogenases/reductases (SDR) family.</text>
</comment>
<name>A0A1Y1RXA3_9SPIO</name>
<dbReference type="InterPro" id="IPR036291">
    <property type="entry name" value="NAD(P)-bd_dom_sf"/>
</dbReference>
<dbReference type="PANTHER" id="PTHR43639:SF1">
    <property type="entry name" value="SHORT-CHAIN DEHYDROGENASE_REDUCTASE FAMILY PROTEIN"/>
    <property type="match status" value="1"/>
</dbReference>
<dbReference type="RefSeq" id="WP_083050875.1">
    <property type="nucleotide sequence ID" value="NZ_MWQY01000011.1"/>
</dbReference>
<gene>
    <name evidence="3" type="ORF">B4O97_11195</name>
</gene>
<dbReference type="SUPFAM" id="SSF51735">
    <property type="entry name" value="NAD(P)-binding Rossmann-fold domains"/>
    <property type="match status" value="1"/>
</dbReference>
<dbReference type="OrthoDB" id="9793499at2"/>